<evidence type="ECO:0000313" key="9">
    <source>
        <dbReference type="EMBL" id="KAK8880321.1"/>
    </source>
</evidence>
<evidence type="ECO:0000256" key="2">
    <source>
        <dbReference type="ARBA" id="ARBA00022692"/>
    </source>
</evidence>
<protein>
    <submittedName>
        <fullName evidence="9">Argonaute/Dicer protein PAZ</fullName>
    </submittedName>
</protein>
<dbReference type="EMBL" id="JAPCWZ010000001">
    <property type="protein sequence ID" value="KAK8880321.1"/>
    <property type="molecule type" value="Genomic_DNA"/>
</dbReference>
<feature type="transmembrane region" description="Helical" evidence="7">
    <location>
        <begin position="6"/>
        <end position="27"/>
    </location>
</feature>
<evidence type="ECO:0000256" key="1">
    <source>
        <dbReference type="ARBA" id="ARBA00004141"/>
    </source>
</evidence>
<organism evidence="9 10">
    <name type="scientific">Apiospora arundinis</name>
    <dbReference type="NCBI Taxonomy" id="335852"/>
    <lineage>
        <taxon>Eukaryota</taxon>
        <taxon>Fungi</taxon>
        <taxon>Dikarya</taxon>
        <taxon>Ascomycota</taxon>
        <taxon>Pezizomycotina</taxon>
        <taxon>Sordariomycetes</taxon>
        <taxon>Xylariomycetidae</taxon>
        <taxon>Amphisphaeriales</taxon>
        <taxon>Apiosporaceae</taxon>
        <taxon>Apiospora</taxon>
    </lineage>
</organism>
<feature type="transmembrane region" description="Helical" evidence="7">
    <location>
        <begin position="89"/>
        <end position="113"/>
    </location>
</feature>
<feature type="transmembrane region" description="Helical" evidence="7">
    <location>
        <begin position="166"/>
        <end position="195"/>
    </location>
</feature>
<keyword evidence="4 7" id="KW-0472">Membrane</keyword>
<dbReference type="InterPro" id="IPR052337">
    <property type="entry name" value="SAT4-like"/>
</dbReference>
<evidence type="ECO:0000256" key="7">
    <source>
        <dbReference type="SAM" id="Phobius"/>
    </source>
</evidence>
<dbReference type="PANTHER" id="PTHR33048">
    <property type="entry name" value="PTH11-LIKE INTEGRAL MEMBRANE PROTEIN (AFU_ORTHOLOGUE AFUA_5G11245)"/>
    <property type="match status" value="1"/>
</dbReference>
<comment type="subcellular location">
    <subcellularLocation>
        <location evidence="1">Membrane</location>
        <topology evidence="1">Multi-pass membrane protein</topology>
    </subcellularLocation>
</comment>
<sequence>MDADTNTTVGAIMAVLAILFVGMRFYIRRSKKAGLKWDDWMILVSLLAMIATDVLAMCAISTNPTSAEAATVVTETHDYSPADVLYTKLSWATTIVYFSITSTTKLSILLLYNRIFSVDGLFRRLVSILLAMVVCFWVGCTIANIANCVPMEYSWINSLSDPRYCFNFNIFWFASGICETVIDLLIVLLPVKVVLGLQLSTKKKVAIAFVFLLAGFVVISGLLKAIFGYIPGSRQPSFSKTQLWTTVHCGTGIICACLPVCWPMFAQIKRLGSLPGSSLVRKYWSRVSSRSSSSAGRPIPLRETKGGGKFHPLTANLTSRGFGVSFSGIDRDEPGYQQTQTSDLKSKGPLAYESPV</sequence>
<dbReference type="PANTHER" id="PTHR33048:SF47">
    <property type="entry name" value="INTEGRAL MEMBRANE PROTEIN-RELATED"/>
    <property type="match status" value="1"/>
</dbReference>
<proteinExistence type="inferred from homology"/>
<dbReference type="Pfam" id="PF20684">
    <property type="entry name" value="Fung_rhodopsin"/>
    <property type="match status" value="1"/>
</dbReference>
<reference evidence="9 10" key="1">
    <citation type="journal article" date="2024" name="IMA Fungus">
        <title>Apiospora arundinis, a panoply of carbohydrate-active enzymes and secondary metabolites.</title>
        <authorList>
            <person name="Sorensen T."/>
            <person name="Petersen C."/>
            <person name="Muurmann A.T."/>
            <person name="Christiansen J.V."/>
            <person name="Brundto M.L."/>
            <person name="Overgaard C.K."/>
            <person name="Boysen A.T."/>
            <person name="Wollenberg R.D."/>
            <person name="Larsen T.O."/>
            <person name="Sorensen J.L."/>
            <person name="Nielsen K.L."/>
            <person name="Sondergaard T.E."/>
        </authorList>
    </citation>
    <scope>NUCLEOTIDE SEQUENCE [LARGE SCALE GENOMIC DNA]</scope>
    <source>
        <strain evidence="9 10">AAU 773</strain>
    </source>
</reference>
<evidence type="ECO:0000256" key="4">
    <source>
        <dbReference type="ARBA" id="ARBA00023136"/>
    </source>
</evidence>
<keyword evidence="3 7" id="KW-1133">Transmembrane helix</keyword>
<comment type="caution">
    <text evidence="9">The sequence shown here is derived from an EMBL/GenBank/DDBJ whole genome shotgun (WGS) entry which is preliminary data.</text>
</comment>
<evidence type="ECO:0000259" key="8">
    <source>
        <dbReference type="Pfam" id="PF20684"/>
    </source>
</evidence>
<dbReference type="Proteomes" id="UP001390339">
    <property type="component" value="Unassembled WGS sequence"/>
</dbReference>
<keyword evidence="10" id="KW-1185">Reference proteome</keyword>
<feature type="transmembrane region" description="Helical" evidence="7">
    <location>
        <begin position="125"/>
        <end position="146"/>
    </location>
</feature>
<feature type="transmembrane region" description="Helical" evidence="7">
    <location>
        <begin position="242"/>
        <end position="265"/>
    </location>
</feature>
<feature type="transmembrane region" description="Helical" evidence="7">
    <location>
        <begin position="39"/>
        <end position="62"/>
    </location>
</feature>
<accession>A0ABR2JNL9</accession>
<evidence type="ECO:0000256" key="5">
    <source>
        <dbReference type="ARBA" id="ARBA00038359"/>
    </source>
</evidence>
<keyword evidence="2 7" id="KW-0812">Transmembrane</keyword>
<feature type="region of interest" description="Disordered" evidence="6">
    <location>
        <begin position="325"/>
        <end position="356"/>
    </location>
</feature>
<dbReference type="InterPro" id="IPR049326">
    <property type="entry name" value="Rhodopsin_dom_fungi"/>
</dbReference>
<evidence type="ECO:0000256" key="6">
    <source>
        <dbReference type="SAM" id="MobiDB-lite"/>
    </source>
</evidence>
<evidence type="ECO:0000313" key="10">
    <source>
        <dbReference type="Proteomes" id="UP001390339"/>
    </source>
</evidence>
<evidence type="ECO:0000256" key="3">
    <source>
        <dbReference type="ARBA" id="ARBA00022989"/>
    </source>
</evidence>
<name>A0ABR2JNL9_9PEZI</name>
<feature type="domain" description="Rhodopsin" evidence="8">
    <location>
        <begin position="23"/>
        <end position="266"/>
    </location>
</feature>
<comment type="similarity">
    <text evidence="5">Belongs to the SAT4 family.</text>
</comment>
<gene>
    <name evidence="9" type="ORF">PGQ11_001615</name>
</gene>
<feature type="transmembrane region" description="Helical" evidence="7">
    <location>
        <begin position="207"/>
        <end position="230"/>
    </location>
</feature>